<keyword evidence="3 5" id="KW-1133">Transmembrane helix</keyword>
<feature type="transmembrane region" description="Helical" evidence="5">
    <location>
        <begin position="12"/>
        <end position="32"/>
    </location>
</feature>
<dbReference type="RefSeq" id="WP_125014159.1">
    <property type="nucleotide sequence ID" value="NZ_RQVR01000029.1"/>
</dbReference>
<dbReference type="GO" id="GO:0030416">
    <property type="term" value="P:methylamine metabolic process"/>
    <property type="evidence" value="ECO:0007669"/>
    <property type="project" value="InterPro"/>
</dbReference>
<feature type="transmembrane region" description="Helical" evidence="5">
    <location>
        <begin position="78"/>
        <end position="100"/>
    </location>
</feature>
<comment type="caution">
    <text evidence="7">The sequence shown here is derived from an EMBL/GenBank/DDBJ whole genome shotgun (WGS) entry which is preliminary data.</text>
</comment>
<feature type="transmembrane region" description="Helical" evidence="5">
    <location>
        <begin position="120"/>
        <end position="137"/>
    </location>
</feature>
<keyword evidence="4 5" id="KW-0472">Membrane</keyword>
<accession>A0A3P3W2C9</accession>
<evidence type="ECO:0000256" key="3">
    <source>
        <dbReference type="ARBA" id="ARBA00022989"/>
    </source>
</evidence>
<dbReference type="AlphaFoldDB" id="A0A3P3W2C9"/>
<organism evidence="7 8">
    <name type="scientific">Flavobacterium macacae</name>
    <dbReference type="NCBI Taxonomy" id="2488993"/>
    <lineage>
        <taxon>Bacteria</taxon>
        <taxon>Pseudomonadati</taxon>
        <taxon>Bacteroidota</taxon>
        <taxon>Flavobacteriia</taxon>
        <taxon>Flavobacteriales</taxon>
        <taxon>Flavobacteriaceae</taxon>
        <taxon>Flavobacterium</taxon>
    </lineage>
</organism>
<sequence>MKRKVQIRQHIFNGIATAFILLFCYAATSKIIDFENFQVQLAQSPMLSAFSDELSFAVPISEFLIVILFMIRRYKFTAMFLSFTIMIMFTAYIYMILNYSPYVPCSCGGVLEKLGWKEHMIFNIAFILMAVVAIIIYPQEKLIGTNTITDYEN</sequence>
<dbReference type="EMBL" id="RQVR01000029">
    <property type="protein sequence ID" value="RRJ88056.1"/>
    <property type="molecule type" value="Genomic_DNA"/>
</dbReference>
<feature type="domain" description="Methylamine utilisation protein MauE" evidence="6">
    <location>
        <begin position="10"/>
        <end position="135"/>
    </location>
</feature>
<comment type="subcellular location">
    <subcellularLocation>
        <location evidence="1">Membrane</location>
        <topology evidence="1">Multi-pass membrane protein</topology>
    </subcellularLocation>
</comment>
<keyword evidence="2 5" id="KW-0812">Transmembrane</keyword>
<proteinExistence type="predicted"/>
<reference evidence="7 8" key="1">
    <citation type="submission" date="2018-11" db="EMBL/GenBank/DDBJ databases">
        <title>Flavobacterium sp. nov., YIM 102600 draft genome.</title>
        <authorList>
            <person name="Li G."/>
            <person name="Jiang Y."/>
        </authorList>
    </citation>
    <scope>NUCLEOTIDE SEQUENCE [LARGE SCALE GENOMIC DNA]</scope>
    <source>
        <strain evidence="7 8">YIM 102600</strain>
    </source>
</reference>
<dbReference type="OrthoDB" id="673785at2"/>
<dbReference type="Proteomes" id="UP000271937">
    <property type="component" value="Unassembled WGS sequence"/>
</dbReference>
<dbReference type="GO" id="GO:0016020">
    <property type="term" value="C:membrane"/>
    <property type="evidence" value="ECO:0007669"/>
    <property type="project" value="UniProtKB-SubCell"/>
</dbReference>
<dbReference type="InterPro" id="IPR009908">
    <property type="entry name" value="Methylamine_util_MauE"/>
</dbReference>
<feature type="transmembrane region" description="Helical" evidence="5">
    <location>
        <begin position="54"/>
        <end position="71"/>
    </location>
</feature>
<protein>
    <recommendedName>
        <fullName evidence="6">Methylamine utilisation protein MauE domain-containing protein</fullName>
    </recommendedName>
</protein>
<keyword evidence="8" id="KW-1185">Reference proteome</keyword>
<evidence type="ECO:0000256" key="1">
    <source>
        <dbReference type="ARBA" id="ARBA00004141"/>
    </source>
</evidence>
<evidence type="ECO:0000259" key="6">
    <source>
        <dbReference type="Pfam" id="PF07291"/>
    </source>
</evidence>
<evidence type="ECO:0000256" key="2">
    <source>
        <dbReference type="ARBA" id="ARBA00022692"/>
    </source>
</evidence>
<gene>
    <name evidence="7" type="ORF">EG849_14940</name>
</gene>
<evidence type="ECO:0000313" key="7">
    <source>
        <dbReference type="EMBL" id="RRJ88056.1"/>
    </source>
</evidence>
<dbReference type="Pfam" id="PF07291">
    <property type="entry name" value="MauE"/>
    <property type="match status" value="1"/>
</dbReference>
<evidence type="ECO:0000256" key="4">
    <source>
        <dbReference type="ARBA" id="ARBA00023136"/>
    </source>
</evidence>
<evidence type="ECO:0000313" key="8">
    <source>
        <dbReference type="Proteomes" id="UP000271937"/>
    </source>
</evidence>
<name>A0A3P3W2C9_9FLAO</name>
<evidence type="ECO:0000256" key="5">
    <source>
        <dbReference type="SAM" id="Phobius"/>
    </source>
</evidence>